<protein>
    <submittedName>
        <fullName evidence="4">MerR family transcriptional regulator</fullName>
    </submittedName>
</protein>
<accession>A0ABN6XC03</accession>
<evidence type="ECO:0000313" key="4">
    <source>
        <dbReference type="EMBL" id="BDZ42389.1"/>
    </source>
</evidence>
<evidence type="ECO:0000259" key="3">
    <source>
        <dbReference type="PROSITE" id="PS51866"/>
    </source>
</evidence>
<dbReference type="SUPFAM" id="SSF50331">
    <property type="entry name" value="MOP-like"/>
    <property type="match status" value="1"/>
</dbReference>
<dbReference type="Gene3D" id="2.40.50.100">
    <property type="match status" value="1"/>
</dbReference>
<dbReference type="InterPro" id="IPR009061">
    <property type="entry name" value="DNA-bd_dom_put_sf"/>
</dbReference>
<feature type="domain" description="Mop" evidence="3">
    <location>
        <begin position="89"/>
        <end position="154"/>
    </location>
</feature>
<dbReference type="InterPro" id="IPR008995">
    <property type="entry name" value="Mo/tungstate-bd_C_term_dom"/>
</dbReference>
<evidence type="ECO:0000313" key="5">
    <source>
        <dbReference type="Proteomes" id="UP001321475"/>
    </source>
</evidence>
<dbReference type="InterPro" id="IPR005116">
    <property type="entry name" value="Transp-assoc_OB_typ1"/>
</dbReference>
<sequence length="159" mass="16408">MLRVRSGLALRILICGDKLMNMPHTRTTYRVSEAADLLGVSDDTVRRWLAAGELDASTDDAGRKVVDGAELAAFAGSTAPGAPAVGSGPTSARNRFVGLVTAVTSDPVMSQVEILSRGHRVVSLMSTEAVRELGLAPGSLAVAVVKATTVIVETPAVPA</sequence>
<dbReference type="InterPro" id="IPR041657">
    <property type="entry name" value="HTH_17"/>
</dbReference>
<keyword evidence="1 2" id="KW-0500">Molybdenum</keyword>
<proteinExistence type="predicted"/>
<keyword evidence="5" id="KW-1185">Reference proteome</keyword>
<dbReference type="Proteomes" id="UP001321475">
    <property type="component" value="Chromosome"/>
</dbReference>
<name>A0ABN6XC03_9CELL</name>
<gene>
    <name evidence="4" type="ORF">GCM10025865_16880</name>
</gene>
<dbReference type="NCBIfam" id="TIGR01764">
    <property type="entry name" value="excise"/>
    <property type="match status" value="1"/>
</dbReference>
<dbReference type="Gene3D" id="1.10.1660.10">
    <property type="match status" value="1"/>
</dbReference>
<dbReference type="InterPro" id="IPR004606">
    <property type="entry name" value="Mop_domain"/>
</dbReference>
<reference evidence="5" key="1">
    <citation type="journal article" date="2019" name="Int. J. Syst. Evol. Microbiol.">
        <title>The Global Catalogue of Microorganisms (GCM) 10K type strain sequencing project: providing services to taxonomists for standard genome sequencing and annotation.</title>
        <authorList>
            <consortium name="The Broad Institute Genomics Platform"/>
            <consortium name="The Broad Institute Genome Sequencing Center for Infectious Disease"/>
            <person name="Wu L."/>
            <person name="Ma J."/>
        </authorList>
    </citation>
    <scope>NUCLEOTIDE SEQUENCE [LARGE SCALE GENOMIC DNA]</scope>
    <source>
        <strain evidence="5">NBRC 108565</strain>
    </source>
</reference>
<dbReference type="CDD" id="cd04762">
    <property type="entry name" value="HTH_MerR-trunc"/>
    <property type="match status" value="1"/>
</dbReference>
<dbReference type="EMBL" id="AP027729">
    <property type="protein sequence ID" value="BDZ42389.1"/>
    <property type="molecule type" value="Genomic_DNA"/>
</dbReference>
<dbReference type="Pfam" id="PF03459">
    <property type="entry name" value="TOBE"/>
    <property type="match status" value="1"/>
</dbReference>
<organism evidence="4 5">
    <name type="scientific">Paraoerskovia sediminicola</name>
    <dbReference type="NCBI Taxonomy" id="1138587"/>
    <lineage>
        <taxon>Bacteria</taxon>
        <taxon>Bacillati</taxon>
        <taxon>Actinomycetota</taxon>
        <taxon>Actinomycetes</taxon>
        <taxon>Micrococcales</taxon>
        <taxon>Cellulomonadaceae</taxon>
        <taxon>Paraoerskovia</taxon>
    </lineage>
</organism>
<dbReference type="InterPro" id="IPR010093">
    <property type="entry name" value="SinI_DNA-bd"/>
</dbReference>
<dbReference type="Pfam" id="PF12728">
    <property type="entry name" value="HTH_17"/>
    <property type="match status" value="1"/>
</dbReference>
<dbReference type="PROSITE" id="PS51866">
    <property type="entry name" value="MOP"/>
    <property type="match status" value="1"/>
</dbReference>
<dbReference type="SUPFAM" id="SSF46955">
    <property type="entry name" value="Putative DNA-binding domain"/>
    <property type="match status" value="1"/>
</dbReference>
<evidence type="ECO:0000256" key="2">
    <source>
        <dbReference type="PROSITE-ProRule" id="PRU01213"/>
    </source>
</evidence>
<evidence type="ECO:0000256" key="1">
    <source>
        <dbReference type="ARBA" id="ARBA00022505"/>
    </source>
</evidence>